<evidence type="ECO:0000313" key="2">
    <source>
        <dbReference type="Proteomes" id="UP000490980"/>
    </source>
</evidence>
<dbReference type="RefSeq" id="WP_166947449.1">
    <property type="nucleotide sequence ID" value="NZ_CP077072.1"/>
</dbReference>
<reference evidence="1 2" key="1">
    <citation type="submission" date="2020-03" db="EMBL/GenBank/DDBJ databases">
        <authorList>
            <person name="Lai Q."/>
        </authorList>
    </citation>
    <scope>NUCLEOTIDE SEQUENCE [LARGE SCALE GENOMIC DNA]</scope>
    <source>
        <strain evidence="1 2">CCUG 25036</strain>
    </source>
</reference>
<evidence type="ECO:0000313" key="1">
    <source>
        <dbReference type="EMBL" id="NII06432.1"/>
    </source>
</evidence>
<accession>A0A7X5U9V2</accession>
<proteinExistence type="predicted"/>
<name>A0A7X5U9V2_9GAMM</name>
<dbReference type="EMBL" id="JAARLZ010000004">
    <property type="protein sequence ID" value="NII06432.1"/>
    <property type="molecule type" value="Genomic_DNA"/>
</dbReference>
<protein>
    <submittedName>
        <fullName evidence="1">Uncharacterized protein</fullName>
    </submittedName>
</protein>
<keyword evidence="2" id="KW-1185">Reference proteome</keyword>
<dbReference type="AlphaFoldDB" id="A0A7X5U9V2"/>
<comment type="caution">
    <text evidence="1">The sequence shown here is derived from an EMBL/GenBank/DDBJ whole genome shotgun (WGS) entry which is preliminary data.</text>
</comment>
<organism evidence="1 2">
    <name type="scientific">Luteibacter anthropi</name>
    <dbReference type="NCBI Taxonomy" id="564369"/>
    <lineage>
        <taxon>Bacteria</taxon>
        <taxon>Pseudomonadati</taxon>
        <taxon>Pseudomonadota</taxon>
        <taxon>Gammaproteobacteria</taxon>
        <taxon>Lysobacterales</taxon>
        <taxon>Rhodanobacteraceae</taxon>
        <taxon>Luteibacter</taxon>
    </lineage>
</organism>
<dbReference type="Proteomes" id="UP000490980">
    <property type="component" value="Unassembled WGS sequence"/>
</dbReference>
<sequence>MTDTTHLATVAADMAAFATRKVSNEGIRLPLALPDGTPSDRYLVVRNYRCDAYRAKLNQIRDRIAEHGKASDAQHEADRVALISSLISGWNFEMPCTPENVAAFLAEAQLVAEQVDRVAMEDERFFGKGSTPSSDGSKVN</sequence>
<gene>
    <name evidence="1" type="ORF">HBF25_08545</name>
</gene>